<evidence type="ECO:0000313" key="8">
    <source>
        <dbReference type="Proteomes" id="UP000813463"/>
    </source>
</evidence>
<dbReference type="InterPro" id="IPR013320">
    <property type="entry name" value="ConA-like_dom_sf"/>
</dbReference>
<keyword evidence="2 4" id="KW-0378">Hydrolase</keyword>
<evidence type="ECO:0000256" key="5">
    <source>
        <dbReference type="SAM" id="SignalP"/>
    </source>
</evidence>
<evidence type="ECO:0000259" key="7">
    <source>
        <dbReference type="Pfam" id="PF08244"/>
    </source>
</evidence>
<keyword evidence="5" id="KW-0732">Signal</keyword>
<organism evidence="8 9">
    <name type="scientific">Spinacia oleracea</name>
    <name type="common">Spinach</name>
    <dbReference type="NCBI Taxonomy" id="3562"/>
    <lineage>
        <taxon>Eukaryota</taxon>
        <taxon>Viridiplantae</taxon>
        <taxon>Streptophyta</taxon>
        <taxon>Embryophyta</taxon>
        <taxon>Tracheophyta</taxon>
        <taxon>Spermatophyta</taxon>
        <taxon>Magnoliopsida</taxon>
        <taxon>eudicotyledons</taxon>
        <taxon>Gunneridae</taxon>
        <taxon>Pentapetalae</taxon>
        <taxon>Caryophyllales</taxon>
        <taxon>Chenopodiaceae</taxon>
        <taxon>Chenopodioideae</taxon>
        <taxon>Anserineae</taxon>
        <taxon>Spinacia</taxon>
    </lineage>
</organism>
<evidence type="ECO:0000256" key="3">
    <source>
        <dbReference type="ARBA" id="ARBA00023295"/>
    </source>
</evidence>
<comment type="similarity">
    <text evidence="1 4">Belongs to the glycosyl hydrolase 32 family.</text>
</comment>
<accession>A0A9R0IW30</accession>
<sequence length="567" mass="64544">MNYMAITVLWAVLLFFAAVANGVQTTKQPYRTAYHFQPPKNWMNDPNGPLYYKGVYHLFYQYNPYSAIWGNMTWGHSISHDLVNWIHLEHALNPTDPYELGGCYSGSVTVLPGGRPVIFYTGADDQNFQSQNLAFPKDPSDPYLKEWVKSPNNPVIAATDGDIDPSNFRDPTTAWQASDGTWQVLIGGKIDGRGIAFRYHSNDFVKWTRSEKPFHSSTRTGMWECPDFYPVSIDSKDGVENYLKKEDTKFVLKASFLDHDHYVLGFYKTETNEFEVDITDFMEDNTDWRYDYGSKFYASKTFFDGEKKRRILWAWILEANGRENDKKKGWSGLQSLPREVWLSTSGKQLIQWPIQEIESLRKGKVAIHAQELESGSFVEVGGITAAQADVEVSFELTNLEDAEEMEPSWNDPQLICAQKNAAEEGKFGPFGLRVLASNNSTEETVVFFRVFKNHTRHIVLMCNDLSRSSLSKVVDKTSFGAFVDIDPLQEKISLRTLIDHSIVESFGGEGKACITARVYPILAIDKEAKMFVFNKGNLSIKMSKLNAWSMKEAKIVPFVKRRKSGHD</sequence>
<dbReference type="RefSeq" id="XP_021856618.1">
    <property type="nucleotide sequence ID" value="XM_022000926.2"/>
</dbReference>
<dbReference type="Pfam" id="PF08244">
    <property type="entry name" value="Glyco_hydro_32C"/>
    <property type="match status" value="1"/>
</dbReference>
<proteinExistence type="inferred from homology"/>
<dbReference type="InterPro" id="IPR023296">
    <property type="entry name" value="Glyco_hydro_beta-prop_sf"/>
</dbReference>
<evidence type="ECO:0000313" key="9">
    <source>
        <dbReference type="RefSeq" id="XP_021856618.1"/>
    </source>
</evidence>
<dbReference type="GO" id="GO:0005975">
    <property type="term" value="P:carbohydrate metabolic process"/>
    <property type="evidence" value="ECO:0007669"/>
    <property type="project" value="InterPro"/>
</dbReference>
<reference evidence="9" key="2">
    <citation type="submission" date="2025-08" db="UniProtKB">
        <authorList>
            <consortium name="RefSeq"/>
        </authorList>
    </citation>
    <scope>IDENTIFICATION</scope>
    <source>
        <tissue evidence="9">Leaf</tissue>
    </source>
</reference>
<dbReference type="PANTHER" id="PTHR31953">
    <property type="entry name" value="BETA-FRUCTOFURANOSIDASE, INSOLUBLE ISOENZYME CWINV1-RELATED"/>
    <property type="match status" value="1"/>
</dbReference>
<dbReference type="SUPFAM" id="SSF49899">
    <property type="entry name" value="Concanavalin A-like lectins/glucanases"/>
    <property type="match status" value="1"/>
</dbReference>
<dbReference type="InterPro" id="IPR050551">
    <property type="entry name" value="Fructan_Metab_Enzymes"/>
</dbReference>
<evidence type="ECO:0000256" key="4">
    <source>
        <dbReference type="RuleBase" id="RU362110"/>
    </source>
</evidence>
<feature type="chain" id="PRO_5044700918" evidence="5">
    <location>
        <begin position="23"/>
        <end position="567"/>
    </location>
</feature>
<dbReference type="Gene3D" id="2.115.10.20">
    <property type="entry name" value="Glycosyl hydrolase domain, family 43"/>
    <property type="match status" value="1"/>
</dbReference>
<dbReference type="OrthoDB" id="202537at2759"/>
<feature type="signal peptide" evidence="5">
    <location>
        <begin position="1"/>
        <end position="22"/>
    </location>
</feature>
<evidence type="ECO:0000256" key="2">
    <source>
        <dbReference type="ARBA" id="ARBA00022801"/>
    </source>
</evidence>
<feature type="domain" description="Glycosyl hydrolase family 32 C-terminal" evidence="7">
    <location>
        <begin position="356"/>
        <end position="549"/>
    </location>
</feature>
<dbReference type="Gene3D" id="2.60.120.560">
    <property type="entry name" value="Exo-inulinase, domain 1"/>
    <property type="match status" value="1"/>
</dbReference>
<keyword evidence="3 4" id="KW-0326">Glycosidase</keyword>
<dbReference type="FunFam" id="2.60.120.560:FF:000002">
    <property type="entry name" value="Beta-fructofuranosidase, insoluble isoenzyme CWINV1"/>
    <property type="match status" value="1"/>
</dbReference>
<feature type="domain" description="Glycosyl hydrolase family 32 N-terminal" evidence="6">
    <location>
        <begin position="35"/>
        <end position="353"/>
    </location>
</feature>
<dbReference type="Proteomes" id="UP000813463">
    <property type="component" value="Chromosome 1"/>
</dbReference>
<dbReference type="GeneID" id="110795885"/>
<dbReference type="InterPro" id="IPR018053">
    <property type="entry name" value="Glyco_hydro_32_AS"/>
</dbReference>
<dbReference type="GO" id="GO:0004553">
    <property type="term" value="F:hydrolase activity, hydrolyzing O-glycosyl compounds"/>
    <property type="evidence" value="ECO:0007669"/>
    <property type="project" value="InterPro"/>
</dbReference>
<dbReference type="InterPro" id="IPR001362">
    <property type="entry name" value="Glyco_hydro_32"/>
</dbReference>
<dbReference type="CDD" id="cd18624">
    <property type="entry name" value="GH32_Fruct1-like"/>
    <property type="match status" value="1"/>
</dbReference>
<name>A0A9R0IW30_SPIOL</name>
<dbReference type="AlphaFoldDB" id="A0A9R0IW30"/>
<dbReference type="PROSITE" id="PS00609">
    <property type="entry name" value="GLYCOSYL_HYDROL_F32"/>
    <property type="match status" value="1"/>
</dbReference>
<dbReference type="SUPFAM" id="SSF75005">
    <property type="entry name" value="Arabinanase/levansucrase/invertase"/>
    <property type="match status" value="1"/>
</dbReference>
<dbReference type="InterPro" id="IPR013189">
    <property type="entry name" value="Glyco_hydro_32_C"/>
</dbReference>
<protein>
    <submittedName>
        <fullName evidence="9">Beta-fructofuranosidase, insoluble isoenzyme CWINV3 isoform X1</fullName>
    </submittedName>
</protein>
<reference evidence="8" key="1">
    <citation type="journal article" date="2021" name="Nat. Commun.">
        <title>Genomic analyses provide insights into spinach domestication and the genetic basis of agronomic traits.</title>
        <authorList>
            <person name="Cai X."/>
            <person name="Sun X."/>
            <person name="Xu C."/>
            <person name="Sun H."/>
            <person name="Wang X."/>
            <person name="Ge C."/>
            <person name="Zhang Z."/>
            <person name="Wang Q."/>
            <person name="Fei Z."/>
            <person name="Jiao C."/>
            <person name="Wang Q."/>
        </authorList>
    </citation>
    <scope>NUCLEOTIDE SEQUENCE [LARGE SCALE GENOMIC DNA]</scope>
    <source>
        <strain evidence="8">cv. Varoflay</strain>
    </source>
</reference>
<dbReference type="Pfam" id="PF00251">
    <property type="entry name" value="Glyco_hydro_32N"/>
    <property type="match status" value="1"/>
</dbReference>
<dbReference type="SMART" id="SM00640">
    <property type="entry name" value="Glyco_32"/>
    <property type="match status" value="1"/>
</dbReference>
<dbReference type="KEGG" id="soe:110795885"/>
<keyword evidence="8" id="KW-1185">Reference proteome</keyword>
<dbReference type="InterPro" id="IPR013148">
    <property type="entry name" value="Glyco_hydro_32_N"/>
</dbReference>
<gene>
    <name evidence="9" type="primary">LOC110795885</name>
</gene>
<evidence type="ECO:0000256" key="1">
    <source>
        <dbReference type="ARBA" id="ARBA00009902"/>
    </source>
</evidence>
<evidence type="ECO:0000259" key="6">
    <source>
        <dbReference type="Pfam" id="PF00251"/>
    </source>
</evidence>